<dbReference type="Proteomes" id="UP001420932">
    <property type="component" value="Unassembled WGS sequence"/>
</dbReference>
<dbReference type="GO" id="GO:0048364">
    <property type="term" value="P:root development"/>
    <property type="evidence" value="ECO:0007669"/>
    <property type="project" value="InterPro"/>
</dbReference>
<dbReference type="InterPro" id="IPR004320">
    <property type="entry name" value="BPS1_pln"/>
</dbReference>
<comment type="caution">
    <text evidence="1">The sequence shown here is derived from an EMBL/GenBank/DDBJ whole genome shotgun (WGS) entry which is preliminary data.</text>
</comment>
<sequence>MASSPLRLIKTSHHTRSISLPSRPSPLTIGVEQQLQRLRSSQEASTSSHCHKLNGLTDLYDCVDDFLQLPHTQKALSQLRSKECENEVLDGSLRVLDVCNTTGDVLMEMKKNVQDLLSSLRRKRGGEAGLEDDVKEYLICQKKLNKTVHKCVEDLKKNEKKHVSFTLLEEDPNVVAIVGSLREVNAITNSIFKSLFFSISHPRKNSWSLASKFMNKKKVANHGEETECFNSVEKVDAALSDLMCSKSCKDTQNALKQLEELEMSIHGLEDEVDLPSRPSPLTVGVEQQLQRLRSSQEASSSSSRCHDLSGLRDLYDCVDDLLHLPHTLKALSSQLRSEEGLNDALDGSLRVLDVCNTTRDVLMEMKKNVQDLLSSLRRKRGGEAGLADDVKEYLNCQKKLNKVVHKCVEDLKKMENKHVSSFSLLEEDPNVVAIVGSLREVNAITTSIFKSLLFSISLPRKNSWSLASKLINKKKHGEEGQCFNQVVKADAAVADLMSPKSSCKDTQNALKSVEGLEMSIHGLEHELECVFRSLIKTRTSYHTRSVSLPSRPSPLTVGVEQRLQRLRSSQDASTSSQYSKLSGLRDLYDCVDDLLHLPHTLKALSSQLRSEEGVNGVLDGSLRVLDVCNTTRDVLMEMKKNVQDLLSSLRRKRGGEAGLADDVKEYLNCQKKLNKVVHKCVEDLKKMESKHVSSFSLVEEDPNVVAIVGSLREVNAITTSIFKSILSSISHQPRKGSSWSLASKLMNKKRQGEDTDQCFKDVEKADAALSELMSSSKSCKDTQNALKQMEALDMNIHGLEDEMDCVFRSLIKTRVTLLNGLNH</sequence>
<dbReference type="GO" id="GO:0048367">
    <property type="term" value="P:shoot system development"/>
    <property type="evidence" value="ECO:0007669"/>
    <property type="project" value="InterPro"/>
</dbReference>
<accession>A0AAP0L4Y1</accession>
<evidence type="ECO:0000313" key="1">
    <source>
        <dbReference type="EMBL" id="KAK9164667.1"/>
    </source>
</evidence>
<gene>
    <name evidence="1" type="ORF">Syun_005569</name>
</gene>
<dbReference type="PANTHER" id="PTHR33070">
    <property type="entry name" value="OS06G0725500 PROTEIN"/>
    <property type="match status" value="1"/>
</dbReference>
<dbReference type="Pfam" id="PF03087">
    <property type="entry name" value="BPS1"/>
    <property type="match status" value="3"/>
</dbReference>
<dbReference type="AlphaFoldDB" id="A0AAP0L4Y1"/>
<name>A0AAP0L4Y1_9MAGN</name>
<protein>
    <submittedName>
        <fullName evidence="1">Uncharacterized protein</fullName>
    </submittedName>
</protein>
<dbReference type="EMBL" id="JBBNAF010000002">
    <property type="protein sequence ID" value="KAK9164667.1"/>
    <property type="molecule type" value="Genomic_DNA"/>
</dbReference>
<dbReference type="PANTHER" id="PTHR33070:SF120">
    <property type="entry name" value="EXPRESSED PROTEIN"/>
    <property type="match status" value="1"/>
</dbReference>
<reference evidence="1 2" key="1">
    <citation type="submission" date="2024-01" db="EMBL/GenBank/DDBJ databases">
        <title>Genome assemblies of Stephania.</title>
        <authorList>
            <person name="Yang L."/>
        </authorList>
    </citation>
    <scope>NUCLEOTIDE SEQUENCE [LARGE SCALE GENOMIC DNA]</scope>
    <source>
        <strain evidence="1">YNDBR</strain>
        <tissue evidence="1">Leaf</tissue>
    </source>
</reference>
<organism evidence="1 2">
    <name type="scientific">Stephania yunnanensis</name>
    <dbReference type="NCBI Taxonomy" id="152371"/>
    <lineage>
        <taxon>Eukaryota</taxon>
        <taxon>Viridiplantae</taxon>
        <taxon>Streptophyta</taxon>
        <taxon>Embryophyta</taxon>
        <taxon>Tracheophyta</taxon>
        <taxon>Spermatophyta</taxon>
        <taxon>Magnoliopsida</taxon>
        <taxon>Ranunculales</taxon>
        <taxon>Menispermaceae</taxon>
        <taxon>Menispermoideae</taxon>
        <taxon>Cissampelideae</taxon>
        <taxon>Stephania</taxon>
    </lineage>
</organism>
<evidence type="ECO:0000313" key="2">
    <source>
        <dbReference type="Proteomes" id="UP001420932"/>
    </source>
</evidence>
<proteinExistence type="predicted"/>
<keyword evidence="2" id="KW-1185">Reference proteome</keyword>